<sequence>MINQVLQEFKKNKVTASLLIGAIFFLLYYGLVYRPNLMAEKEREALKGKSPVNKAEGTNTPRALNRLPDHVARDSGKQLNIVMPSDDLLQMVQSLGLQQEYAQNFYNPFHSKAETDTGFFGMIDESGPEVKMESKKVVITYRGFYVFDGREVAIVAVKRLTESSGTMDSDEQFKTESGNQIPGLPFRVLSANSKAVELSTPSGRILCPINTNRTVEFMTRKQE</sequence>
<name>A0A2N1PQX9_9BACT</name>
<protein>
    <submittedName>
        <fullName evidence="3">Uncharacterized protein</fullName>
    </submittedName>
</protein>
<evidence type="ECO:0000313" key="3">
    <source>
        <dbReference type="EMBL" id="PKK90672.1"/>
    </source>
</evidence>
<dbReference type="AlphaFoldDB" id="A0A2N1PQX9"/>
<evidence type="ECO:0000313" key="4">
    <source>
        <dbReference type="Proteomes" id="UP000233256"/>
    </source>
</evidence>
<reference evidence="3 4" key="1">
    <citation type="journal article" date="2017" name="ISME J.">
        <title>Potential for microbial H2 and metal transformations associated with novel bacteria and archaea in deep terrestrial subsurface sediments.</title>
        <authorList>
            <person name="Hernsdorf A.W."/>
            <person name="Amano Y."/>
            <person name="Miyakawa K."/>
            <person name="Ise K."/>
            <person name="Suzuki Y."/>
            <person name="Anantharaman K."/>
            <person name="Probst A."/>
            <person name="Burstein D."/>
            <person name="Thomas B.C."/>
            <person name="Banfield J.F."/>
        </authorList>
    </citation>
    <scope>NUCLEOTIDE SEQUENCE [LARGE SCALE GENOMIC DNA]</scope>
    <source>
        <strain evidence="3">HGW-Wallbacteria-1</strain>
    </source>
</reference>
<organism evidence="3 4">
    <name type="scientific">Candidatus Wallbacteria bacterium HGW-Wallbacteria-1</name>
    <dbReference type="NCBI Taxonomy" id="2013854"/>
    <lineage>
        <taxon>Bacteria</taxon>
        <taxon>Candidatus Walliibacteriota</taxon>
    </lineage>
</organism>
<proteinExistence type="predicted"/>
<feature type="region of interest" description="Disordered" evidence="1">
    <location>
        <begin position="45"/>
        <end position="65"/>
    </location>
</feature>
<dbReference type="Proteomes" id="UP000233256">
    <property type="component" value="Unassembled WGS sequence"/>
</dbReference>
<evidence type="ECO:0000256" key="1">
    <source>
        <dbReference type="SAM" id="MobiDB-lite"/>
    </source>
</evidence>
<keyword evidence="2" id="KW-0472">Membrane</keyword>
<evidence type="ECO:0000256" key="2">
    <source>
        <dbReference type="SAM" id="Phobius"/>
    </source>
</evidence>
<keyword evidence="2" id="KW-1133">Transmembrane helix</keyword>
<accession>A0A2N1PQX9</accession>
<feature type="transmembrane region" description="Helical" evidence="2">
    <location>
        <begin position="14"/>
        <end position="33"/>
    </location>
</feature>
<keyword evidence="2" id="KW-0812">Transmembrane</keyword>
<gene>
    <name evidence="3" type="ORF">CVV64_07255</name>
</gene>
<dbReference type="EMBL" id="PGXC01000004">
    <property type="protein sequence ID" value="PKK90672.1"/>
    <property type="molecule type" value="Genomic_DNA"/>
</dbReference>
<comment type="caution">
    <text evidence="3">The sequence shown here is derived from an EMBL/GenBank/DDBJ whole genome shotgun (WGS) entry which is preliminary data.</text>
</comment>